<evidence type="ECO:0008006" key="3">
    <source>
        <dbReference type="Google" id="ProtNLM"/>
    </source>
</evidence>
<reference evidence="1 2" key="1">
    <citation type="submission" date="2024-02" db="EMBL/GenBank/DDBJ databases">
        <authorList>
            <person name="Alasadi S."/>
            <person name="Hussein S.A."/>
        </authorList>
    </citation>
    <scope>NUCLEOTIDE SEQUENCE [LARGE SCALE GENOMIC DNA]</scope>
    <source>
        <strain evidence="1 2">GJ_SRA_44_2022</strain>
    </source>
</reference>
<dbReference type="Proteomes" id="UP001377573">
    <property type="component" value="Chromosome"/>
</dbReference>
<name>A0ABZ2HQ24_9MICO</name>
<sequence>MTDHHEDDQLRRLGLEPADLDGHTIEELSDYLDSGRTPRNPAIEESPGCQLALDALERLRGLGSALMDEDASSAPAADESWVERILSGIAMDAQAGRRIPFASDDPDVELAITEGAVRGLVRAAEEAVPGVLVGRCRLEGDVTEPGAPVRVAIDASVRLGDPLRRVADRLRAEVEARLRRHTELQVVAIDVAITDVREGA</sequence>
<protein>
    <recommendedName>
        <fullName evidence="3">Asp23 family, cell envelope-related function</fullName>
    </recommendedName>
</protein>
<proteinExistence type="predicted"/>
<keyword evidence="2" id="KW-1185">Reference proteome</keyword>
<gene>
    <name evidence="1" type="ORF">V8Z62_08980</name>
</gene>
<accession>A0ABZ2HQ24</accession>
<evidence type="ECO:0000313" key="2">
    <source>
        <dbReference type="Proteomes" id="UP001377573"/>
    </source>
</evidence>
<organism evidence="1 2">
    <name type="scientific">Microbacterium paraoxydans</name>
    <dbReference type="NCBI Taxonomy" id="199592"/>
    <lineage>
        <taxon>Bacteria</taxon>
        <taxon>Bacillati</taxon>
        <taxon>Actinomycetota</taxon>
        <taxon>Actinomycetes</taxon>
        <taxon>Micrococcales</taxon>
        <taxon>Microbacteriaceae</taxon>
        <taxon>Microbacterium</taxon>
    </lineage>
</organism>
<dbReference type="RefSeq" id="WP_303708562.1">
    <property type="nucleotide sequence ID" value="NZ_CP146240.1"/>
</dbReference>
<evidence type="ECO:0000313" key="1">
    <source>
        <dbReference type="EMBL" id="WWS83451.1"/>
    </source>
</evidence>
<dbReference type="EMBL" id="CP146240">
    <property type="protein sequence ID" value="WWS83451.1"/>
    <property type="molecule type" value="Genomic_DNA"/>
</dbReference>